<protein>
    <submittedName>
        <fullName evidence="1">Uncharacterized protein</fullName>
    </submittedName>
</protein>
<dbReference type="Proteomes" id="UP000401081">
    <property type="component" value="Unassembled WGS sequence"/>
</dbReference>
<dbReference type="AlphaFoldDB" id="A0A485BRK1"/>
<accession>A0A485BRK1</accession>
<name>A0A485BRK1_KLUCR</name>
<evidence type="ECO:0000313" key="2">
    <source>
        <dbReference type="Proteomes" id="UP000401081"/>
    </source>
</evidence>
<organism evidence="1 2">
    <name type="scientific">Kluyvera cryocrescens</name>
    <name type="common">Kluyvera citrophila</name>
    <dbReference type="NCBI Taxonomy" id="580"/>
    <lineage>
        <taxon>Bacteria</taxon>
        <taxon>Pseudomonadati</taxon>
        <taxon>Pseudomonadota</taxon>
        <taxon>Gammaproteobacteria</taxon>
        <taxon>Enterobacterales</taxon>
        <taxon>Enterobacteriaceae</taxon>
        <taxon>Kluyvera</taxon>
    </lineage>
</organism>
<evidence type="ECO:0000313" key="1">
    <source>
        <dbReference type="EMBL" id="VFS75940.1"/>
    </source>
</evidence>
<proteinExistence type="predicted"/>
<dbReference type="EMBL" id="CAADJD010000023">
    <property type="protein sequence ID" value="VFS75940.1"/>
    <property type="molecule type" value="Genomic_DNA"/>
</dbReference>
<gene>
    <name evidence="1" type="ORF">NCTC12993_05325</name>
</gene>
<keyword evidence="2" id="KW-1185">Reference proteome</keyword>
<sequence length="62" mass="7196">MSCWRKITGLYVSRYKKRHSRKDNIKKARIMRAFFIAGLELVVQTHAEDVIGRDTVSMVEVG</sequence>
<reference evidence="1 2" key="1">
    <citation type="submission" date="2019-03" db="EMBL/GenBank/DDBJ databases">
        <authorList>
            <consortium name="Pathogen Informatics"/>
        </authorList>
    </citation>
    <scope>NUCLEOTIDE SEQUENCE [LARGE SCALE GENOMIC DNA]</scope>
    <source>
        <strain evidence="1 2">NCTC12993</strain>
    </source>
</reference>